<evidence type="ECO:0000256" key="11">
    <source>
        <dbReference type="SAM" id="MobiDB-lite"/>
    </source>
</evidence>
<dbReference type="InterPro" id="IPR008271">
    <property type="entry name" value="Ser/Thr_kinase_AS"/>
</dbReference>
<evidence type="ECO:0000256" key="10">
    <source>
        <dbReference type="RuleBase" id="RU000304"/>
    </source>
</evidence>
<evidence type="ECO:0000256" key="6">
    <source>
        <dbReference type="ARBA" id="ARBA00022840"/>
    </source>
</evidence>
<dbReference type="STRING" id="619300.G3AQ86"/>
<evidence type="ECO:0000259" key="12">
    <source>
        <dbReference type="PROSITE" id="PS50011"/>
    </source>
</evidence>
<dbReference type="GO" id="GO:0005524">
    <property type="term" value="F:ATP binding"/>
    <property type="evidence" value="ECO:0007669"/>
    <property type="project" value="UniProtKB-UniRule"/>
</dbReference>
<dbReference type="KEGG" id="spaa:SPAPADRAFT_61996"/>
<dbReference type="InterPro" id="IPR000719">
    <property type="entry name" value="Prot_kinase_dom"/>
</dbReference>
<dbReference type="Pfam" id="PF00069">
    <property type="entry name" value="Pkinase"/>
    <property type="match status" value="1"/>
</dbReference>
<feature type="domain" description="Protein kinase" evidence="12">
    <location>
        <begin position="145"/>
        <end position="421"/>
    </location>
</feature>
<dbReference type="GO" id="GO:0030447">
    <property type="term" value="P:filamentous growth"/>
    <property type="evidence" value="ECO:0007669"/>
    <property type="project" value="UniProtKB-ARBA"/>
</dbReference>
<accession>G3AQ86</accession>
<keyword evidence="6 9" id="KW-0067">ATP-binding</keyword>
<evidence type="ECO:0000256" key="8">
    <source>
        <dbReference type="ARBA" id="ARBA00048679"/>
    </source>
</evidence>
<dbReference type="OrthoDB" id="6513151at2759"/>
<evidence type="ECO:0000256" key="3">
    <source>
        <dbReference type="ARBA" id="ARBA00022679"/>
    </source>
</evidence>
<dbReference type="AlphaFoldDB" id="G3AQ86"/>
<comment type="catalytic activity">
    <reaction evidence="7">
        <text>L-threonyl-[protein] + ATP = O-phospho-L-threonyl-[protein] + ADP + H(+)</text>
        <dbReference type="Rhea" id="RHEA:46608"/>
        <dbReference type="Rhea" id="RHEA-COMP:11060"/>
        <dbReference type="Rhea" id="RHEA-COMP:11605"/>
        <dbReference type="ChEBI" id="CHEBI:15378"/>
        <dbReference type="ChEBI" id="CHEBI:30013"/>
        <dbReference type="ChEBI" id="CHEBI:30616"/>
        <dbReference type="ChEBI" id="CHEBI:61977"/>
        <dbReference type="ChEBI" id="CHEBI:456216"/>
        <dbReference type="EC" id="2.7.11.1"/>
    </reaction>
</comment>
<gene>
    <name evidence="13" type="ORF">SPAPADRAFT_61996</name>
</gene>
<dbReference type="Proteomes" id="UP000000709">
    <property type="component" value="Unassembled WGS sequence"/>
</dbReference>
<evidence type="ECO:0000256" key="5">
    <source>
        <dbReference type="ARBA" id="ARBA00022777"/>
    </source>
</evidence>
<dbReference type="InParanoid" id="G3AQ86"/>
<dbReference type="InterPro" id="IPR011009">
    <property type="entry name" value="Kinase-like_dom_sf"/>
</dbReference>
<name>G3AQ86_SPAPN</name>
<feature type="compositionally biased region" description="Low complexity" evidence="11">
    <location>
        <begin position="29"/>
        <end position="67"/>
    </location>
</feature>
<protein>
    <recommendedName>
        <fullName evidence="1">non-specific serine/threonine protein kinase</fullName>
        <ecNumber evidence="1">2.7.11.1</ecNumber>
    </recommendedName>
</protein>
<dbReference type="Gene3D" id="1.10.510.10">
    <property type="entry name" value="Transferase(Phosphotransferase) domain 1"/>
    <property type="match status" value="1"/>
</dbReference>
<dbReference type="SMART" id="SM00220">
    <property type="entry name" value="S_TKc"/>
    <property type="match status" value="1"/>
</dbReference>
<dbReference type="PROSITE" id="PS00107">
    <property type="entry name" value="PROTEIN_KINASE_ATP"/>
    <property type="match status" value="1"/>
</dbReference>
<dbReference type="PANTHER" id="PTHR24343">
    <property type="entry name" value="SERINE/THREONINE KINASE"/>
    <property type="match status" value="1"/>
</dbReference>
<keyword evidence="2 10" id="KW-0723">Serine/threonine-protein kinase</keyword>
<keyword evidence="4 9" id="KW-0547">Nucleotide-binding</keyword>
<keyword evidence="3" id="KW-0808">Transferase</keyword>
<evidence type="ECO:0000313" key="13">
    <source>
        <dbReference type="EMBL" id="EGW31433.1"/>
    </source>
</evidence>
<comment type="similarity">
    <text evidence="10">Belongs to the protein kinase superfamily.</text>
</comment>
<evidence type="ECO:0000256" key="7">
    <source>
        <dbReference type="ARBA" id="ARBA00047899"/>
    </source>
</evidence>
<dbReference type="PANTHER" id="PTHR24343:SF137">
    <property type="entry name" value="SERINE_THREONINE-PROTEIN KINASE HRK1"/>
    <property type="match status" value="1"/>
</dbReference>
<dbReference type="PROSITE" id="PS50011">
    <property type="entry name" value="PROTEIN_KINASE_DOM"/>
    <property type="match status" value="1"/>
</dbReference>
<evidence type="ECO:0000313" key="14">
    <source>
        <dbReference type="Proteomes" id="UP000000709"/>
    </source>
</evidence>
<dbReference type="RefSeq" id="XP_007376211.1">
    <property type="nucleotide sequence ID" value="XM_007376149.1"/>
</dbReference>
<dbReference type="EC" id="2.7.11.1" evidence="1"/>
<keyword evidence="5" id="KW-0418">Kinase</keyword>
<comment type="catalytic activity">
    <reaction evidence="8">
        <text>L-seryl-[protein] + ATP = O-phospho-L-seryl-[protein] + ADP + H(+)</text>
        <dbReference type="Rhea" id="RHEA:17989"/>
        <dbReference type="Rhea" id="RHEA-COMP:9863"/>
        <dbReference type="Rhea" id="RHEA-COMP:11604"/>
        <dbReference type="ChEBI" id="CHEBI:15378"/>
        <dbReference type="ChEBI" id="CHEBI:29999"/>
        <dbReference type="ChEBI" id="CHEBI:30616"/>
        <dbReference type="ChEBI" id="CHEBI:83421"/>
        <dbReference type="ChEBI" id="CHEBI:456216"/>
        <dbReference type="EC" id="2.7.11.1"/>
    </reaction>
</comment>
<dbReference type="GeneID" id="18874142"/>
<feature type="region of interest" description="Disordered" evidence="11">
    <location>
        <begin position="1"/>
        <end position="106"/>
    </location>
</feature>
<feature type="binding site" evidence="9">
    <location>
        <position position="176"/>
    </location>
    <ligand>
        <name>ATP</name>
        <dbReference type="ChEBI" id="CHEBI:30616"/>
    </ligand>
</feature>
<dbReference type="GO" id="GO:0005829">
    <property type="term" value="C:cytosol"/>
    <property type="evidence" value="ECO:0007669"/>
    <property type="project" value="TreeGrafter"/>
</dbReference>
<feature type="compositionally biased region" description="Low complexity" evidence="11">
    <location>
        <begin position="86"/>
        <end position="104"/>
    </location>
</feature>
<dbReference type="eggNOG" id="KOG0590">
    <property type="taxonomic scope" value="Eukaryota"/>
</dbReference>
<reference evidence="13 14" key="1">
    <citation type="journal article" date="2011" name="Proc. Natl. Acad. Sci. U.S.A.">
        <title>Comparative genomics of xylose-fermenting fungi for enhanced biofuel production.</title>
        <authorList>
            <person name="Wohlbach D.J."/>
            <person name="Kuo A."/>
            <person name="Sato T.K."/>
            <person name="Potts K.M."/>
            <person name="Salamov A.A."/>
            <person name="LaButti K.M."/>
            <person name="Sun H."/>
            <person name="Clum A."/>
            <person name="Pangilinan J.L."/>
            <person name="Lindquist E.A."/>
            <person name="Lucas S."/>
            <person name="Lapidus A."/>
            <person name="Jin M."/>
            <person name="Gunawan C."/>
            <person name="Balan V."/>
            <person name="Dale B.E."/>
            <person name="Jeffries T.W."/>
            <person name="Zinkel R."/>
            <person name="Barry K.W."/>
            <person name="Grigoriev I.V."/>
            <person name="Gasch A.P."/>
        </authorList>
    </citation>
    <scope>NUCLEOTIDE SEQUENCE [LARGE SCALE GENOMIC DNA]</scope>
    <source>
        <strain evidence="14">NRRL Y-27907 / 11-Y1</strain>
    </source>
</reference>
<dbReference type="SUPFAM" id="SSF56112">
    <property type="entry name" value="Protein kinase-like (PK-like)"/>
    <property type="match status" value="1"/>
</dbReference>
<keyword evidence="14" id="KW-1185">Reference proteome</keyword>
<dbReference type="EMBL" id="GL996503">
    <property type="protein sequence ID" value="EGW31433.1"/>
    <property type="molecule type" value="Genomic_DNA"/>
</dbReference>
<feature type="compositionally biased region" description="Low complexity" evidence="11">
    <location>
        <begin position="9"/>
        <end position="20"/>
    </location>
</feature>
<evidence type="ECO:0000256" key="4">
    <source>
        <dbReference type="ARBA" id="ARBA00022741"/>
    </source>
</evidence>
<dbReference type="HOGENOM" id="CLU_000288_82_3_1"/>
<organism evidence="14">
    <name type="scientific">Spathaspora passalidarum (strain NRRL Y-27907 / 11-Y1)</name>
    <dbReference type="NCBI Taxonomy" id="619300"/>
    <lineage>
        <taxon>Eukaryota</taxon>
        <taxon>Fungi</taxon>
        <taxon>Dikarya</taxon>
        <taxon>Ascomycota</taxon>
        <taxon>Saccharomycotina</taxon>
        <taxon>Pichiomycetes</taxon>
        <taxon>Debaryomycetaceae</taxon>
        <taxon>Spathaspora</taxon>
    </lineage>
</organism>
<proteinExistence type="inferred from homology"/>
<evidence type="ECO:0000256" key="1">
    <source>
        <dbReference type="ARBA" id="ARBA00012513"/>
    </source>
</evidence>
<dbReference type="PROSITE" id="PS00108">
    <property type="entry name" value="PROTEIN_KINASE_ST"/>
    <property type="match status" value="1"/>
</dbReference>
<dbReference type="GO" id="GO:0004674">
    <property type="term" value="F:protein serine/threonine kinase activity"/>
    <property type="evidence" value="ECO:0007669"/>
    <property type="project" value="UniProtKB-KW"/>
</dbReference>
<evidence type="ECO:0000256" key="2">
    <source>
        <dbReference type="ARBA" id="ARBA00022527"/>
    </source>
</evidence>
<feature type="non-terminal residue" evidence="13">
    <location>
        <position position="421"/>
    </location>
</feature>
<evidence type="ECO:0000256" key="9">
    <source>
        <dbReference type="PROSITE-ProRule" id="PRU10141"/>
    </source>
</evidence>
<dbReference type="OMA" id="QDHERRG"/>
<dbReference type="InterPro" id="IPR017441">
    <property type="entry name" value="Protein_kinase_ATP_BS"/>
</dbReference>
<sequence length="421" mass="47100">MGAFKDLFSGSSSRSNSSGSTPIVGERPSISSINSTSSRKSFFKNKSSSSITPFSTRSSNSNQWSSNGDQENERDSYNNYHVKNPSATSMKGSTSVSSTSTTSSIKRPSLRRFIKKFKPGERTKNLVSGKPDALSANSELFAKYGTPGKLLGTGASGSVNLLSDKNDSTKIYAVKKFRSRLSGESQSDYEVKVKNEYTVGDFAKHENIITTYELIKDFSHVTSKNLDPDYYIVMEYCPFDFFNLVMSGLMDINEVYCYFKQISNGVWFLHENGIAHRDLKLDNCVVNHLGILKLIDFGSAVSFRKQVPQDYIVQDDDVMLRHDFKLVKAKGIVGSDPYLSPEVLEPGNGYDPRAADVWSIAIIFCCMILKRFPWKIPKMSDPSYRSFLGNALLNGNHEETKMEQDLNNLSLEQEKINESQL</sequence>